<evidence type="ECO:0000256" key="2">
    <source>
        <dbReference type="ARBA" id="ARBA00022630"/>
    </source>
</evidence>
<evidence type="ECO:0000313" key="6">
    <source>
        <dbReference type="Proteomes" id="UP001595443"/>
    </source>
</evidence>
<dbReference type="PRINTS" id="PR00420">
    <property type="entry name" value="RNGMNOXGNASE"/>
</dbReference>
<comment type="caution">
    <text evidence="5">The sequence shown here is derived from an EMBL/GenBank/DDBJ whole genome shotgun (WGS) entry which is preliminary data.</text>
</comment>
<dbReference type="InterPro" id="IPR050641">
    <property type="entry name" value="RIFMO-like"/>
</dbReference>
<comment type="cofactor">
    <cofactor evidence="1">
        <name>FAD</name>
        <dbReference type="ChEBI" id="CHEBI:57692"/>
    </cofactor>
</comment>
<dbReference type="Gene3D" id="3.30.70.2450">
    <property type="match status" value="1"/>
</dbReference>
<dbReference type="PANTHER" id="PTHR43004:SF19">
    <property type="entry name" value="BINDING MONOOXYGENASE, PUTATIVE (JCVI)-RELATED"/>
    <property type="match status" value="1"/>
</dbReference>
<dbReference type="Gene3D" id="3.40.30.120">
    <property type="match status" value="1"/>
</dbReference>
<keyword evidence="6" id="KW-1185">Reference proteome</keyword>
<name>A0ABV7AL60_9RHOB</name>
<evidence type="ECO:0000256" key="1">
    <source>
        <dbReference type="ARBA" id="ARBA00001974"/>
    </source>
</evidence>
<dbReference type="InterPro" id="IPR036188">
    <property type="entry name" value="FAD/NAD-bd_sf"/>
</dbReference>
<dbReference type="NCBIfam" id="NF006002">
    <property type="entry name" value="PRK08132.1"/>
    <property type="match status" value="1"/>
</dbReference>
<dbReference type="PANTHER" id="PTHR43004">
    <property type="entry name" value="TRK SYSTEM POTASSIUM UPTAKE PROTEIN"/>
    <property type="match status" value="1"/>
</dbReference>
<keyword evidence="2" id="KW-0285">Flavoprotein</keyword>
<evidence type="ECO:0000313" key="5">
    <source>
        <dbReference type="EMBL" id="MFC2969939.1"/>
    </source>
</evidence>
<feature type="domain" description="FAD-binding" evidence="4">
    <location>
        <begin position="27"/>
        <end position="365"/>
    </location>
</feature>
<sequence>MTRIFETPLYPYRRAADQDAATPARHRVIVVGAGPIGLAAAIDLAQQGVEVLVLDDNDKVSWGSRAICFAKRPLEILDRLGCGQPMVDKGVVWNLGKVFFGERKVYEFNLLPEGGHRRPAFINLQQYYLEQYLYERLVEIQQAGAPVELRGRNKVLSVDAQEDGVTLEVETPDGPYTMQADWLIACDGAGSPIRGMMGLDFVGRVFEDNFLIADVVMENDFPTERWFWFDPPFNRGQSALLHKQPDNVWRIDLQLGWDIDRDAAVKPENVLPRLRAMLGDEVQIELEWVSVYTFQCRRMEKFRHGRVLFAGDSAHQVSPFGARGANSGLQDTDNLCWKLKLVIDGAAPDSLLDSYDSERVQGADENILNSTRSTDFITPKSEISRVFRDAVLDLSEAYDFARPLVNSGRLSVPCVHDGSPLNTPDALPGAPARSRPGAPCADAPLGDGFLLDRLGNAFTLMTIDADAPEQVTAGGVTAKRLALSAGGDPGGALAERYLGTAKAGVYLIRPDQIVAGRWPAYDETTIQAALRRAIGRDA</sequence>
<keyword evidence="3" id="KW-0274">FAD</keyword>
<dbReference type="Proteomes" id="UP001595443">
    <property type="component" value="Unassembled WGS sequence"/>
</dbReference>
<organism evidence="5 6">
    <name type="scientific">Acidimangrovimonas pyrenivorans</name>
    <dbReference type="NCBI Taxonomy" id="2030798"/>
    <lineage>
        <taxon>Bacteria</taxon>
        <taxon>Pseudomonadati</taxon>
        <taxon>Pseudomonadota</taxon>
        <taxon>Alphaproteobacteria</taxon>
        <taxon>Rhodobacterales</taxon>
        <taxon>Paracoccaceae</taxon>
        <taxon>Acidimangrovimonas</taxon>
    </lineage>
</organism>
<dbReference type="SUPFAM" id="SSF51905">
    <property type="entry name" value="FAD/NAD(P)-binding domain"/>
    <property type="match status" value="1"/>
</dbReference>
<accession>A0ABV7AL60</accession>
<dbReference type="EMBL" id="JBHRSK010000016">
    <property type="protein sequence ID" value="MFC2969939.1"/>
    <property type="molecule type" value="Genomic_DNA"/>
</dbReference>
<evidence type="ECO:0000256" key="3">
    <source>
        <dbReference type="ARBA" id="ARBA00022827"/>
    </source>
</evidence>
<proteinExistence type="predicted"/>
<dbReference type="Gene3D" id="3.50.50.60">
    <property type="entry name" value="FAD/NAD(P)-binding domain"/>
    <property type="match status" value="1"/>
</dbReference>
<evidence type="ECO:0000259" key="4">
    <source>
        <dbReference type="Pfam" id="PF01494"/>
    </source>
</evidence>
<dbReference type="RefSeq" id="WP_377834699.1">
    <property type="nucleotide sequence ID" value="NZ_JBHRSK010000016.1"/>
</dbReference>
<protein>
    <submittedName>
        <fullName evidence="5">FAD-dependent oxidoreductase</fullName>
    </submittedName>
</protein>
<dbReference type="Pfam" id="PF01494">
    <property type="entry name" value="FAD_binding_3"/>
    <property type="match status" value="1"/>
</dbReference>
<reference evidence="6" key="1">
    <citation type="journal article" date="2019" name="Int. J. Syst. Evol. Microbiol.">
        <title>The Global Catalogue of Microorganisms (GCM) 10K type strain sequencing project: providing services to taxonomists for standard genome sequencing and annotation.</title>
        <authorList>
            <consortium name="The Broad Institute Genomics Platform"/>
            <consortium name="The Broad Institute Genome Sequencing Center for Infectious Disease"/>
            <person name="Wu L."/>
            <person name="Ma J."/>
        </authorList>
    </citation>
    <scope>NUCLEOTIDE SEQUENCE [LARGE SCALE GENOMIC DNA]</scope>
    <source>
        <strain evidence="6">KCTC 62192</strain>
    </source>
</reference>
<gene>
    <name evidence="5" type="ORF">ACFOES_17725</name>
</gene>
<dbReference type="InterPro" id="IPR002938">
    <property type="entry name" value="FAD-bd"/>
</dbReference>